<dbReference type="Proteomes" id="UP001374803">
    <property type="component" value="Chromosome"/>
</dbReference>
<organism evidence="1 2">
    <name type="scientific">Pendulispora rubella</name>
    <dbReference type="NCBI Taxonomy" id="2741070"/>
    <lineage>
        <taxon>Bacteria</taxon>
        <taxon>Pseudomonadati</taxon>
        <taxon>Myxococcota</taxon>
        <taxon>Myxococcia</taxon>
        <taxon>Myxococcales</taxon>
        <taxon>Sorangiineae</taxon>
        <taxon>Pendulisporaceae</taxon>
        <taxon>Pendulispora</taxon>
    </lineage>
</organism>
<dbReference type="RefSeq" id="WP_394830755.1">
    <property type="nucleotide sequence ID" value="NZ_CP089929.1"/>
</dbReference>
<dbReference type="Pfam" id="PF02423">
    <property type="entry name" value="OCD_Mu_crystall"/>
    <property type="match status" value="1"/>
</dbReference>
<evidence type="ECO:0000313" key="2">
    <source>
        <dbReference type="Proteomes" id="UP001374803"/>
    </source>
</evidence>
<dbReference type="SUPFAM" id="SSF51735">
    <property type="entry name" value="NAD(P)-binding Rossmann-fold domains"/>
    <property type="match status" value="1"/>
</dbReference>
<dbReference type="EMBL" id="CP089983">
    <property type="protein sequence ID" value="WXB01145.1"/>
    <property type="molecule type" value="Genomic_DNA"/>
</dbReference>
<protein>
    <submittedName>
        <fullName evidence="1">Ornithine cyclodeaminase family protein</fullName>
    </submittedName>
</protein>
<dbReference type="InterPro" id="IPR023401">
    <property type="entry name" value="ODC_N"/>
</dbReference>
<dbReference type="InterPro" id="IPR003462">
    <property type="entry name" value="ODC_Mu_crystall"/>
</dbReference>
<sequence length="350" mass="38502">MDPLRALLSDSVLFLSLEDVVACGGADLRKAADDVEEGFELLLEGRVQLPKKTSLQPCPGRPESETGFFNVMPSLVQQRERDVLGCKIMGSMPGNVERGLPRASGFILLFDPETKLPMCVMDAQAISATRTGAVSFLAARRLARRNTRELGLVGAGINMRTQLLGLSAALPELKRVRVHARGSSRHRFAQEMGARTGLTIEAVDSAEEAVRGADMIVTCVSVDHEPIVRERWVDPRGVTVFSISGFEVDLELVIRMDRVVADRWEDVRSRGVQAHAIAVERGRMPASRVEDLGPILAGLTPGRRSDQESIFFSPVGLAFEDVLVAHRVFRTAVARGIGHRFRTWQNAQWI</sequence>
<evidence type="ECO:0000313" key="1">
    <source>
        <dbReference type="EMBL" id="WXB01145.1"/>
    </source>
</evidence>
<keyword evidence="2" id="KW-1185">Reference proteome</keyword>
<reference evidence="1" key="1">
    <citation type="submission" date="2021-12" db="EMBL/GenBank/DDBJ databases">
        <title>Discovery of the Pendulisporaceae a myxobacterial family with distinct sporulation behavior and unique specialized metabolism.</title>
        <authorList>
            <person name="Garcia R."/>
            <person name="Popoff A."/>
            <person name="Bader C.D."/>
            <person name="Loehr J."/>
            <person name="Walesch S."/>
            <person name="Walt C."/>
            <person name="Boldt J."/>
            <person name="Bunk B."/>
            <person name="Haeckl F.J.F.P.J."/>
            <person name="Gunesch A.P."/>
            <person name="Birkelbach J."/>
            <person name="Nuebel U."/>
            <person name="Pietschmann T."/>
            <person name="Bach T."/>
            <person name="Mueller R."/>
        </authorList>
    </citation>
    <scope>NUCLEOTIDE SEQUENCE</scope>
    <source>
        <strain evidence="1">MSr11367</strain>
    </source>
</reference>
<dbReference type="PANTHER" id="PTHR13812">
    <property type="entry name" value="KETIMINE REDUCTASE MU-CRYSTALLIN"/>
    <property type="match status" value="1"/>
</dbReference>
<gene>
    <name evidence="1" type="ORF">LVJ94_30030</name>
</gene>
<accession>A0ABZ2KRL3</accession>
<dbReference type="Gene3D" id="3.30.1780.10">
    <property type="entry name" value="ornithine cyclodeaminase, domain 1"/>
    <property type="match status" value="1"/>
</dbReference>
<proteinExistence type="predicted"/>
<dbReference type="PIRSF" id="PIRSF001439">
    <property type="entry name" value="CryM"/>
    <property type="match status" value="1"/>
</dbReference>
<dbReference type="PANTHER" id="PTHR13812:SF19">
    <property type="entry name" value="KETIMINE REDUCTASE MU-CRYSTALLIN"/>
    <property type="match status" value="1"/>
</dbReference>
<dbReference type="InterPro" id="IPR036291">
    <property type="entry name" value="NAD(P)-bd_dom_sf"/>
</dbReference>
<name>A0ABZ2KRL3_9BACT</name>
<dbReference type="Gene3D" id="3.40.50.720">
    <property type="entry name" value="NAD(P)-binding Rossmann-like Domain"/>
    <property type="match status" value="1"/>
</dbReference>